<dbReference type="Gene3D" id="1.10.565.10">
    <property type="entry name" value="Retinoid X Receptor"/>
    <property type="match status" value="1"/>
</dbReference>
<dbReference type="SMART" id="SM00430">
    <property type="entry name" value="HOLI"/>
    <property type="match status" value="1"/>
</dbReference>
<evidence type="ECO:0000256" key="1">
    <source>
        <dbReference type="ARBA" id="ARBA00023015"/>
    </source>
</evidence>
<dbReference type="InterPro" id="IPR000536">
    <property type="entry name" value="Nucl_hrmn_rcpt_lig-bd"/>
</dbReference>
<dbReference type="AlphaFoldDB" id="A0A1I7TAT6"/>
<feature type="domain" description="NR LBD" evidence="4">
    <location>
        <begin position="1"/>
        <end position="239"/>
    </location>
</feature>
<organism evidence="5 6">
    <name type="scientific">Caenorhabditis tropicalis</name>
    <dbReference type="NCBI Taxonomy" id="1561998"/>
    <lineage>
        <taxon>Eukaryota</taxon>
        <taxon>Metazoa</taxon>
        <taxon>Ecdysozoa</taxon>
        <taxon>Nematoda</taxon>
        <taxon>Chromadorea</taxon>
        <taxon>Rhabditida</taxon>
        <taxon>Rhabditina</taxon>
        <taxon>Rhabditomorpha</taxon>
        <taxon>Rhabditoidea</taxon>
        <taxon>Rhabditidae</taxon>
        <taxon>Peloderinae</taxon>
        <taxon>Caenorhabditis</taxon>
    </lineage>
</organism>
<dbReference type="PROSITE" id="PS51843">
    <property type="entry name" value="NR_LBD"/>
    <property type="match status" value="1"/>
</dbReference>
<keyword evidence="1" id="KW-0805">Transcription regulation</keyword>
<dbReference type="STRING" id="1561998.A0A1I7TAT6"/>
<dbReference type="InterPro" id="IPR035500">
    <property type="entry name" value="NHR-like_dom_sf"/>
</dbReference>
<protein>
    <submittedName>
        <fullName evidence="6">NR LBD domain-containing protein</fullName>
    </submittedName>
</protein>
<evidence type="ECO:0000313" key="6">
    <source>
        <dbReference type="WBParaSite" id="Csp11.Scaffold566.g4120.t1"/>
    </source>
</evidence>
<keyword evidence="3" id="KW-0675">Receptor</keyword>
<accession>A0A1I7TAT6</accession>
<dbReference type="InterPro" id="IPR051152">
    <property type="entry name" value="C.elegans_Orphan_NR"/>
</dbReference>
<dbReference type="Pfam" id="PF00104">
    <property type="entry name" value="Hormone_recep"/>
    <property type="match status" value="1"/>
</dbReference>
<keyword evidence="5" id="KW-1185">Reference proteome</keyword>
<evidence type="ECO:0000313" key="5">
    <source>
        <dbReference type="Proteomes" id="UP000095282"/>
    </source>
</evidence>
<dbReference type="Proteomes" id="UP000095282">
    <property type="component" value="Unplaced"/>
</dbReference>
<sequence length="239" mass="28152">MEELKMRDSKKPVELMKYIGKNEYIMFWEKTFLSAAHWFSEIPEFAELDLDVKIEILKSTWMVRARLEKLAETADLQRKREMSSGVYMLTDDSCVELEKVEVDLSWCTNYSTEQMQFYCLPDSDTYWKESVEALINLKPTNVELNFMLIHLCLCDAGKRNRGKVQEAADSLLQIQCDNLHDYYSKSRNTSHYSGRLAQMMKVNKLIEKGIRMRREKNCIAKLFDVFSVDFSHPEMFDLT</sequence>
<dbReference type="WBParaSite" id="Csp11.Scaffold566.g4120.t1">
    <property type="protein sequence ID" value="Csp11.Scaffold566.g4120.t1"/>
    <property type="gene ID" value="Csp11.Scaffold566.g4120"/>
</dbReference>
<dbReference type="eggNOG" id="KOG3575">
    <property type="taxonomic scope" value="Eukaryota"/>
</dbReference>
<dbReference type="PANTHER" id="PTHR45680:SF9">
    <property type="entry name" value="NUCLEAR HORMONE RECEPTOR FAMILY-RELATED"/>
    <property type="match status" value="1"/>
</dbReference>
<reference evidence="6" key="1">
    <citation type="submission" date="2016-11" db="UniProtKB">
        <authorList>
            <consortium name="WormBaseParasite"/>
        </authorList>
    </citation>
    <scope>IDENTIFICATION</scope>
</reference>
<proteinExistence type="predicted"/>
<evidence type="ECO:0000256" key="3">
    <source>
        <dbReference type="ARBA" id="ARBA00023170"/>
    </source>
</evidence>
<keyword evidence="2" id="KW-0804">Transcription</keyword>
<dbReference type="PANTHER" id="PTHR45680">
    <property type="entry name" value="NUCLEAR HORMONE RECEPTOR FAMILY"/>
    <property type="match status" value="1"/>
</dbReference>
<name>A0A1I7TAT6_9PELO</name>
<evidence type="ECO:0000256" key="2">
    <source>
        <dbReference type="ARBA" id="ARBA00023163"/>
    </source>
</evidence>
<evidence type="ECO:0000259" key="4">
    <source>
        <dbReference type="PROSITE" id="PS51843"/>
    </source>
</evidence>
<dbReference type="SUPFAM" id="SSF48508">
    <property type="entry name" value="Nuclear receptor ligand-binding domain"/>
    <property type="match status" value="1"/>
</dbReference>